<dbReference type="PANTHER" id="PTHR30572:SF4">
    <property type="entry name" value="ABC TRANSPORTER PERMEASE YTRF"/>
    <property type="match status" value="1"/>
</dbReference>
<reference evidence="11" key="1">
    <citation type="submission" date="2024-03" db="EMBL/GenBank/DDBJ databases">
        <title>Chitinophaga horti sp. nov., isolated from garden soil.</title>
        <authorList>
            <person name="Lee D.S."/>
            <person name="Han D.M."/>
            <person name="Baek J.H."/>
            <person name="Choi D.G."/>
            <person name="Jeon J.H."/>
            <person name="Jeon C.O."/>
        </authorList>
    </citation>
    <scope>NUCLEOTIDE SEQUENCE [LARGE SCALE GENOMIC DNA]</scope>
    <source>
        <strain evidence="11">GPA1</strain>
    </source>
</reference>
<feature type="transmembrane region" description="Helical" evidence="7">
    <location>
        <begin position="715"/>
        <end position="735"/>
    </location>
</feature>
<sequence>MIRNYLKTAWRNLLKNKTFSLVNIAGLSAGMAVALMIGLWIRDELTFSKNHTNYSRIVQVMQHLTHNGVVTTQQANPHLMGDALRQEYGGDFKHIAMASWPNTHFLSHNGQTISRMGNYFEAALPEMLTLDMKAGSRNGLQDVNAIMLSATSATALFGDKDPIGQIIRLDNSTPLTVTGVYRDLPANSAFAGMDVLLPWKLYLLENTWIAGMSDPWGSGFCQTFAQLADHADLETVSAKIRDLRMQHLQDAHKVAKPEVFLFPMRKWHLYGQWKDGQNIGGGIQTVWLFGIIGSFVLLLACINFMNLSTARSEKRAREVGIRKAIGSQRKQLILQFFSESVLLSCIGFLFAILLSVLALPVFNDISGKAVQMPFTDYWFWGAGLAFILLTGILAGSYPALYLSSFQPVKVLKGTFRPGKHAATPRKALVVLQFAVSIALIIGTIVVFSQIRHAQNRSSAYNRDGLVVVPMFTGELREKYDIIRQDLLARGTVTEVAKASSPPSEIYAFNGGYTWEGMDPSTQGNFACVDVSHEYGKAMQWQIVAGRDFSRAFASDSNAVILNESAVKFMQLQDPVGQTIRRYGRPLVVVGVVKDIIMQSPYSPVMRGIFHFSNRGGNAFLLRLDPGKPVAGSIAALQAVFEKHAPGVPFTYQFADVQYKQKFLSEQRIGKLSAYFAGLAIFISCLGLFGMASFMAEMRVKEIGVRKVMGASVFSLWRLMTADFVMLVLIGLLIGIPAAWLGMQRWLEGYDYRTEISWWMVSFTALGAIAIALMTVSAQSIRAAMTDPVKSLRPE</sequence>
<feature type="domain" description="ABC3 transporter permease C-terminal" evidence="8">
    <location>
        <begin position="291"/>
        <end position="407"/>
    </location>
</feature>
<dbReference type="EMBL" id="CP149822">
    <property type="protein sequence ID" value="WZN40358.1"/>
    <property type="molecule type" value="Genomic_DNA"/>
</dbReference>
<evidence type="ECO:0000256" key="3">
    <source>
        <dbReference type="ARBA" id="ARBA00022692"/>
    </source>
</evidence>
<gene>
    <name evidence="10" type="ORF">WJU16_20535</name>
</gene>
<evidence type="ECO:0000256" key="4">
    <source>
        <dbReference type="ARBA" id="ARBA00022989"/>
    </source>
</evidence>
<name>A0ABZ2YLB7_9BACT</name>
<evidence type="ECO:0000256" key="5">
    <source>
        <dbReference type="ARBA" id="ARBA00023136"/>
    </source>
</evidence>
<organism evidence="10 11">
    <name type="scientific">Chitinophaga pollutisoli</name>
    <dbReference type="NCBI Taxonomy" id="3133966"/>
    <lineage>
        <taxon>Bacteria</taxon>
        <taxon>Pseudomonadati</taxon>
        <taxon>Bacteroidota</taxon>
        <taxon>Chitinophagia</taxon>
        <taxon>Chitinophagales</taxon>
        <taxon>Chitinophagaceae</taxon>
        <taxon>Chitinophaga</taxon>
    </lineage>
</organism>
<comment type="similarity">
    <text evidence="6">Belongs to the ABC-4 integral membrane protein family.</text>
</comment>
<evidence type="ECO:0000313" key="11">
    <source>
        <dbReference type="Proteomes" id="UP001485459"/>
    </source>
</evidence>
<evidence type="ECO:0000256" key="7">
    <source>
        <dbReference type="SAM" id="Phobius"/>
    </source>
</evidence>
<feature type="transmembrane region" description="Helical" evidence="7">
    <location>
        <begin position="427"/>
        <end position="447"/>
    </location>
</feature>
<keyword evidence="5 7" id="KW-0472">Membrane</keyword>
<dbReference type="PANTHER" id="PTHR30572">
    <property type="entry name" value="MEMBRANE COMPONENT OF TRANSPORTER-RELATED"/>
    <property type="match status" value="1"/>
</dbReference>
<dbReference type="InterPro" id="IPR025857">
    <property type="entry name" value="MacB_PCD"/>
</dbReference>
<feature type="transmembrane region" description="Helical" evidence="7">
    <location>
        <begin position="332"/>
        <end position="357"/>
    </location>
</feature>
<feature type="domain" description="MacB-like periplasmic core" evidence="9">
    <location>
        <begin position="20"/>
        <end position="242"/>
    </location>
</feature>
<evidence type="ECO:0000256" key="6">
    <source>
        <dbReference type="ARBA" id="ARBA00038076"/>
    </source>
</evidence>
<dbReference type="Pfam" id="PF02687">
    <property type="entry name" value="FtsX"/>
    <property type="match status" value="2"/>
</dbReference>
<accession>A0ABZ2YLB7</accession>
<evidence type="ECO:0000259" key="8">
    <source>
        <dbReference type="Pfam" id="PF02687"/>
    </source>
</evidence>
<keyword evidence="3 7" id="KW-0812">Transmembrane</keyword>
<evidence type="ECO:0000256" key="2">
    <source>
        <dbReference type="ARBA" id="ARBA00022475"/>
    </source>
</evidence>
<comment type="subcellular location">
    <subcellularLocation>
        <location evidence="1">Cell membrane</location>
        <topology evidence="1">Multi-pass membrane protein</topology>
    </subcellularLocation>
</comment>
<feature type="transmembrane region" description="Helical" evidence="7">
    <location>
        <begin position="286"/>
        <end position="307"/>
    </location>
</feature>
<dbReference type="Pfam" id="PF12704">
    <property type="entry name" value="MacB_PCD"/>
    <property type="match status" value="2"/>
</dbReference>
<feature type="transmembrane region" description="Helical" evidence="7">
    <location>
        <begin position="377"/>
        <end position="402"/>
    </location>
</feature>
<feature type="transmembrane region" description="Helical" evidence="7">
    <location>
        <begin position="21"/>
        <end position="41"/>
    </location>
</feature>
<keyword evidence="11" id="KW-1185">Reference proteome</keyword>
<proteinExistence type="inferred from homology"/>
<protein>
    <submittedName>
        <fullName evidence="10">ABC transporter permease</fullName>
    </submittedName>
</protein>
<evidence type="ECO:0000313" key="10">
    <source>
        <dbReference type="EMBL" id="WZN40358.1"/>
    </source>
</evidence>
<keyword evidence="4 7" id="KW-1133">Transmembrane helix</keyword>
<feature type="domain" description="MacB-like periplasmic core" evidence="9">
    <location>
        <begin position="428"/>
        <end position="630"/>
    </location>
</feature>
<keyword evidence="2" id="KW-1003">Cell membrane</keyword>
<dbReference type="InterPro" id="IPR050250">
    <property type="entry name" value="Macrolide_Exporter_MacB"/>
</dbReference>
<evidence type="ECO:0000259" key="9">
    <source>
        <dbReference type="Pfam" id="PF12704"/>
    </source>
</evidence>
<feature type="domain" description="ABC3 transporter permease C-terminal" evidence="8">
    <location>
        <begin position="675"/>
        <end position="783"/>
    </location>
</feature>
<evidence type="ECO:0000256" key="1">
    <source>
        <dbReference type="ARBA" id="ARBA00004651"/>
    </source>
</evidence>
<feature type="transmembrane region" description="Helical" evidence="7">
    <location>
        <begin position="755"/>
        <end position="775"/>
    </location>
</feature>
<feature type="transmembrane region" description="Helical" evidence="7">
    <location>
        <begin position="671"/>
        <end position="694"/>
    </location>
</feature>
<dbReference type="RefSeq" id="WP_341835281.1">
    <property type="nucleotide sequence ID" value="NZ_CP149822.1"/>
</dbReference>
<dbReference type="Proteomes" id="UP001485459">
    <property type="component" value="Chromosome"/>
</dbReference>
<dbReference type="InterPro" id="IPR003838">
    <property type="entry name" value="ABC3_permease_C"/>
</dbReference>